<comment type="subcellular location">
    <subcellularLocation>
        <location evidence="1">Cell membrane</location>
        <topology evidence="1">Multi-pass membrane protein</topology>
    </subcellularLocation>
</comment>
<dbReference type="InParanoid" id="A0A2S8SU39"/>
<evidence type="ECO:0008006" key="11">
    <source>
        <dbReference type="Google" id="ProtNLM"/>
    </source>
</evidence>
<dbReference type="Pfam" id="PF09594">
    <property type="entry name" value="GT87"/>
    <property type="match status" value="1"/>
</dbReference>
<keyword evidence="3" id="KW-0808">Transferase</keyword>
<dbReference type="EMBL" id="NIGF01000006">
    <property type="protein sequence ID" value="PQV64259.1"/>
    <property type="molecule type" value="Genomic_DNA"/>
</dbReference>
<evidence type="ECO:0000256" key="2">
    <source>
        <dbReference type="ARBA" id="ARBA00022475"/>
    </source>
</evidence>
<feature type="transmembrane region" description="Helical" evidence="8">
    <location>
        <begin position="188"/>
        <end position="217"/>
    </location>
</feature>
<comment type="similarity">
    <text evidence="7">Belongs to the glycosyltransferase 87 family.</text>
</comment>
<evidence type="ECO:0000256" key="4">
    <source>
        <dbReference type="ARBA" id="ARBA00022692"/>
    </source>
</evidence>
<dbReference type="Proteomes" id="UP000237684">
    <property type="component" value="Unassembled WGS sequence"/>
</dbReference>
<evidence type="ECO:0000256" key="7">
    <source>
        <dbReference type="ARBA" id="ARBA00024033"/>
    </source>
</evidence>
<evidence type="ECO:0000256" key="6">
    <source>
        <dbReference type="ARBA" id="ARBA00023136"/>
    </source>
</evidence>
<evidence type="ECO:0000256" key="1">
    <source>
        <dbReference type="ARBA" id="ARBA00004651"/>
    </source>
</evidence>
<reference evidence="9 10" key="1">
    <citation type="journal article" date="2018" name="Syst. Appl. Microbiol.">
        <title>Abditibacterium utsteinense sp. nov., the first cultivated member of candidate phylum FBP, isolated from ice-free Antarctic soil samples.</title>
        <authorList>
            <person name="Tahon G."/>
            <person name="Tytgat B."/>
            <person name="Lebbe L."/>
            <person name="Carlier A."/>
            <person name="Willems A."/>
        </authorList>
    </citation>
    <scope>NUCLEOTIDE SEQUENCE [LARGE SCALE GENOMIC DNA]</scope>
    <source>
        <strain evidence="9 10">LMG 29911</strain>
    </source>
</reference>
<keyword evidence="2" id="KW-1003">Cell membrane</keyword>
<feature type="transmembrane region" description="Helical" evidence="8">
    <location>
        <begin position="132"/>
        <end position="151"/>
    </location>
</feature>
<proteinExistence type="inferred from homology"/>
<keyword evidence="5 8" id="KW-1133">Transmembrane helix</keyword>
<evidence type="ECO:0000313" key="9">
    <source>
        <dbReference type="EMBL" id="PQV64259.1"/>
    </source>
</evidence>
<evidence type="ECO:0000256" key="3">
    <source>
        <dbReference type="ARBA" id="ARBA00022679"/>
    </source>
</evidence>
<keyword evidence="4 8" id="KW-0812">Transmembrane</keyword>
<dbReference type="AlphaFoldDB" id="A0A2S8SU39"/>
<feature type="transmembrane region" description="Helical" evidence="8">
    <location>
        <begin position="426"/>
        <end position="443"/>
    </location>
</feature>
<dbReference type="GO" id="GO:0005886">
    <property type="term" value="C:plasma membrane"/>
    <property type="evidence" value="ECO:0007669"/>
    <property type="project" value="UniProtKB-SubCell"/>
</dbReference>
<accession>A0A2S8SU39</accession>
<feature type="transmembrane region" description="Helical" evidence="8">
    <location>
        <begin position="260"/>
        <end position="281"/>
    </location>
</feature>
<dbReference type="GO" id="GO:0016758">
    <property type="term" value="F:hexosyltransferase activity"/>
    <property type="evidence" value="ECO:0007669"/>
    <property type="project" value="InterPro"/>
</dbReference>
<evidence type="ECO:0000256" key="5">
    <source>
        <dbReference type="ARBA" id="ARBA00022989"/>
    </source>
</evidence>
<gene>
    <name evidence="9" type="ORF">B1R32_106105</name>
</gene>
<feature type="transmembrane region" description="Helical" evidence="8">
    <location>
        <begin position="229"/>
        <end position="253"/>
    </location>
</feature>
<dbReference type="InterPro" id="IPR018584">
    <property type="entry name" value="GT87"/>
</dbReference>
<comment type="caution">
    <text evidence="9">The sequence shown here is derived from an EMBL/GenBank/DDBJ whole genome shotgun (WGS) entry which is preliminary data.</text>
</comment>
<organism evidence="9 10">
    <name type="scientific">Abditibacterium utsteinense</name>
    <dbReference type="NCBI Taxonomy" id="1960156"/>
    <lineage>
        <taxon>Bacteria</taxon>
        <taxon>Pseudomonadati</taxon>
        <taxon>Abditibacteriota</taxon>
        <taxon>Abditibacteriia</taxon>
        <taxon>Abditibacteriales</taxon>
        <taxon>Abditibacteriaceae</taxon>
        <taxon>Abditibacterium</taxon>
    </lineage>
</organism>
<sequence>MCIAFQCIRQKEKSRNNGTFYKFALKRKRDKLRGSCSVERRRFRVALKISMMLRSSSSFFIVSALCCLAIAGAAIFLAMAGGSNYLGSLDFRVYLTAGKMALDGTGAKFYDLPTQFATQSHLWPQMTRQSQLLPFLAPPFVGVLFAPLALLSPLQGYVVWTSCNAALLWLLARGALDEIELDGRQKLVALALLLTFTPALFAVMQGQVSLFVVFAFFQSWKAAKSGRDWQAGIWFSVLLIRPQLVFIPVLILMWKGRWKLLGGLASGAAVLGLVSLFLVGWHGLKNYANLLGAVSTWQNIYGVQPQQMQTYRGFLHALLNTNFVSDVHIPWLMGIAFAVALLFWCWRGSWNREAARFDRQWAALGIVALFCCPYLYSHDLSLLSVCGVLIFRAARLEKSRLVVLPAAGYGVVLLWAISLAVLPRTLPWVALFEGAAIGMLAWSDRERQNRQMEMVFP</sequence>
<protein>
    <recommendedName>
        <fullName evidence="11">DUF2029 domain-containing protein</fullName>
    </recommendedName>
</protein>
<feature type="transmembrane region" description="Helical" evidence="8">
    <location>
        <begin position="59"/>
        <end position="82"/>
    </location>
</feature>
<keyword evidence="10" id="KW-1185">Reference proteome</keyword>
<keyword evidence="6 8" id="KW-0472">Membrane</keyword>
<feature type="transmembrane region" description="Helical" evidence="8">
    <location>
        <begin position="401"/>
        <end position="420"/>
    </location>
</feature>
<evidence type="ECO:0000313" key="10">
    <source>
        <dbReference type="Proteomes" id="UP000237684"/>
    </source>
</evidence>
<name>A0A2S8SU39_9BACT</name>
<feature type="transmembrane region" description="Helical" evidence="8">
    <location>
        <begin position="328"/>
        <end position="346"/>
    </location>
</feature>
<evidence type="ECO:0000256" key="8">
    <source>
        <dbReference type="SAM" id="Phobius"/>
    </source>
</evidence>